<evidence type="ECO:0000313" key="1">
    <source>
        <dbReference type="EMBL" id="OAK57899.1"/>
    </source>
</evidence>
<name>A0AA91I853_VARPD</name>
<evidence type="ECO:0000313" key="2">
    <source>
        <dbReference type="Proteomes" id="UP000077852"/>
    </source>
</evidence>
<sequence length="154" mass="16251">MHVTGAQDVRRVSVLKATGLIEAAIDPAYDTGKGSYSLAQDALVICITDDGHAEIDRLRAGEGNGSSASPKKASNARLEPLDYLRAIESSAFPLRVQDREAIGCVEALKQAGFVDAVIGPALTWKAADGEPQGLAVIKRITPFGRAHLARSATR</sequence>
<comment type="caution">
    <text evidence="1">The sequence shown here is derived from an EMBL/GenBank/DDBJ whole genome shotgun (WGS) entry which is preliminary data.</text>
</comment>
<reference evidence="1 2" key="1">
    <citation type="submission" date="2016-03" db="EMBL/GenBank/DDBJ databases">
        <title>Genome sequence of Variovorax paradoxus KB5.</title>
        <authorList>
            <person name="Jeong H."/>
            <person name="Hong C.E."/>
            <person name="Jo S.H."/>
            <person name="Park J.M."/>
        </authorList>
    </citation>
    <scope>NUCLEOTIDE SEQUENCE [LARGE SCALE GENOMIC DNA]</scope>
    <source>
        <strain evidence="1 2">KB5</strain>
    </source>
</reference>
<protein>
    <submittedName>
        <fullName evidence="1">Uncharacterized protein</fullName>
    </submittedName>
</protein>
<dbReference type="EMBL" id="LVHG01000086">
    <property type="protein sequence ID" value="OAK57899.1"/>
    <property type="molecule type" value="Genomic_DNA"/>
</dbReference>
<organism evidence="1 2">
    <name type="scientific">Variovorax paradoxus</name>
    <dbReference type="NCBI Taxonomy" id="34073"/>
    <lineage>
        <taxon>Bacteria</taxon>
        <taxon>Pseudomonadati</taxon>
        <taxon>Pseudomonadota</taxon>
        <taxon>Betaproteobacteria</taxon>
        <taxon>Burkholderiales</taxon>
        <taxon>Comamonadaceae</taxon>
        <taxon>Variovorax</taxon>
    </lineage>
</organism>
<accession>A0AA91I853</accession>
<dbReference type="AlphaFoldDB" id="A0AA91I853"/>
<proteinExistence type="predicted"/>
<dbReference type="Proteomes" id="UP000077852">
    <property type="component" value="Unassembled WGS sequence"/>
</dbReference>
<gene>
    <name evidence="1" type="ORF">A3K87_29815</name>
</gene>